<feature type="domain" description="Type II secretion system protein GspF" evidence="8">
    <location>
        <begin position="13"/>
        <end position="137"/>
    </location>
</feature>
<keyword evidence="4 7" id="KW-0812">Transmembrane</keyword>
<dbReference type="GO" id="GO:0005886">
    <property type="term" value="C:plasma membrane"/>
    <property type="evidence" value="ECO:0007669"/>
    <property type="project" value="UniProtKB-SubCell"/>
</dbReference>
<feature type="transmembrane region" description="Helical" evidence="7">
    <location>
        <begin position="167"/>
        <end position="187"/>
    </location>
</feature>
<proteinExistence type="inferred from homology"/>
<keyword evidence="5 7" id="KW-1133">Transmembrane helix</keyword>
<evidence type="ECO:0000256" key="6">
    <source>
        <dbReference type="ARBA" id="ARBA00023136"/>
    </source>
</evidence>
<reference evidence="9" key="2">
    <citation type="submission" date="2021-04" db="EMBL/GenBank/DDBJ databases">
        <authorList>
            <person name="Gilroy R."/>
        </authorList>
    </citation>
    <scope>NUCLEOTIDE SEQUENCE</scope>
    <source>
        <strain evidence="9">ChiSxjej3B15-1167</strain>
    </source>
</reference>
<gene>
    <name evidence="9" type="ORF">H9849_03690</name>
</gene>
<evidence type="ECO:0000259" key="8">
    <source>
        <dbReference type="Pfam" id="PF00482"/>
    </source>
</evidence>
<protein>
    <submittedName>
        <fullName evidence="9">Type II secretion system F family protein</fullName>
    </submittedName>
</protein>
<organism evidence="9 10">
    <name type="scientific">Candidatus Anaerobutyricum stercoripullorum</name>
    <dbReference type="NCBI Taxonomy" id="2838456"/>
    <lineage>
        <taxon>Bacteria</taxon>
        <taxon>Bacillati</taxon>
        <taxon>Bacillota</taxon>
        <taxon>Clostridia</taxon>
        <taxon>Lachnospirales</taxon>
        <taxon>Lachnospiraceae</taxon>
        <taxon>Anaerobutyricum</taxon>
    </lineage>
</organism>
<dbReference type="InterPro" id="IPR003004">
    <property type="entry name" value="GspF/PilC"/>
</dbReference>
<sequence>MGKVLSNNERILFCEQMAMILKSGVSVTEGIMILKEDAGREENPLRELYEEMQGYLEETGIFYDTLEETGAFPDYMIRMVRIGEQTGNLDEVMEGLAAYYTREENVVQDIKSAVTYPLLMLGMMLVIFLVMMVQVLPVFAQVYAQLGGQMTGVAAVLLKAGEGIRQYYGWIILVLLALFGGCVWLFCTAKGKERFRKMARGFFGTRAIMERMQTARFALAMSMALRSGMDYDGAFELVDLLVSEDASMKQKLAACREQVEEGESFSRAAVQAGILSGLYGRMLFIAERTGDTDGALRRIAAQADDEVTARIQNFISVLEPTMVAVLSVLVGGILLSVMVPLMGILSSIG</sequence>
<evidence type="ECO:0000256" key="7">
    <source>
        <dbReference type="SAM" id="Phobius"/>
    </source>
</evidence>
<evidence type="ECO:0000256" key="4">
    <source>
        <dbReference type="ARBA" id="ARBA00022692"/>
    </source>
</evidence>
<dbReference type="PANTHER" id="PTHR30012:SF0">
    <property type="entry name" value="TYPE II SECRETION SYSTEM PROTEIN F-RELATED"/>
    <property type="match status" value="1"/>
</dbReference>
<dbReference type="InterPro" id="IPR018076">
    <property type="entry name" value="T2SS_GspF_dom"/>
</dbReference>
<dbReference type="InterPro" id="IPR042094">
    <property type="entry name" value="T2SS_GspF_sf"/>
</dbReference>
<feature type="transmembrane region" description="Helical" evidence="7">
    <location>
        <begin position="323"/>
        <end position="345"/>
    </location>
</feature>
<dbReference type="PRINTS" id="PR00812">
    <property type="entry name" value="BCTERIALGSPF"/>
</dbReference>
<dbReference type="PANTHER" id="PTHR30012">
    <property type="entry name" value="GENERAL SECRETION PATHWAY PROTEIN"/>
    <property type="match status" value="1"/>
</dbReference>
<dbReference type="EMBL" id="DXEQ01000105">
    <property type="protein sequence ID" value="HIX72105.1"/>
    <property type="molecule type" value="Genomic_DNA"/>
</dbReference>
<keyword evidence="3" id="KW-1003">Cell membrane</keyword>
<comment type="subcellular location">
    <subcellularLocation>
        <location evidence="1">Cell membrane</location>
        <topology evidence="1">Multi-pass membrane protein</topology>
    </subcellularLocation>
</comment>
<reference evidence="9" key="1">
    <citation type="journal article" date="2021" name="PeerJ">
        <title>Extensive microbial diversity within the chicken gut microbiome revealed by metagenomics and culture.</title>
        <authorList>
            <person name="Gilroy R."/>
            <person name="Ravi A."/>
            <person name="Getino M."/>
            <person name="Pursley I."/>
            <person name="Horton D.L."/>
            <person name="Alikhan N.F."/>
            <person name="Baker D."/>
            <person name="Gharbi K."/>
            <person name="Hall N."/>
            <person name="Watson M."/>
            <person name="Adriaenssens E.M."/>
            <person name="Foster-Nyarko E."/>
            <person name="Jarju S."/>
            <person name="Secka A."/>
            <person name="Antonio M."/>
            <person name="Oren A."/>
            <person name="Chaudhuri R.R."/>
            <person name="La Ragione R."/>
            <person name="Hildebrand F."/>
            <person name="Pallen M.J."/>
        </authorList>
    </citation>
    <scope>NUCLEOTIDE SEQUENCE</scope>
    <source>
        <strain evidence="9">ChiSxjej3B15-1167</strain>
    </source>
</reference>
<evidence type="ECO:0000313" key="9">
    <source>
        <dbReference type="EMBL" id="HIX72105.1"/>
    </source>
</evidence>
<dbReference type="Proteomes" id="UP000886805">
    <property type="component" value="Unassembled WGS sequence"/>
</dbReference>
<dbReference type="AlphaFoldDB" id="A0A9D1X3X9"/>
<name>A0A9D1X3X9_9FIRM</name>
<keyword evidence="6 7" id="KW-0472">Membrane</keyword>
<comment type="caution">
    <text evidence="9">The sequence shown here is derived from an EMBL/GenBank/DDBJ whole genome shotgun (WGS) entry which is preliminary data.</text>
</comment>
<feature type="domain" description="Type II secretion system protein GspF" evidence="8">
    <location>
        <begin position="217"/>
        <end position="340"/>
    </location>
</feature>
<evidence type="ECO:0000313" key="10">
    <source>
        <dbReference type="Proteomes" id="UP000886805"/>
    </source>
</evidence>
<evidence type="ECO:0000256" key="3">
    <source>
        <dbReference type="ARBA" id="ARBA00022475"/>
    </source>
</evidence>
<evidence type="ECO:0000256" key="5">
    <source>
        <dbReference type="ARBA" id="ARBA00022989"/>
    </source>
</evidence>
<dbReference type="Pfam" id="PF00482">
    <property type="entry name" value="T2SSF"/>
    <property type="match status" value="2"/>
</dbReference>
<accession>A0A9D1X3X9</accession>
<evidence type="ECO:0000256" key="1">
    <source>
        <dbReference type="ARBA" id="ARBA00004651"/>
    </source>
</evidence>
<evidence type="ECO:0000256" key="2">
    <source>
        <dbReference type="ARBA" id="ARBA00005745"/>
    </source>
</evidence>
<comment type="similarity">
    <text evidence="2">Belongs to the GSP F family.</text>
</comment>
<dbReference type="Gene3D" id="1.20.81.30">
    <property type="entry name" value="Type II secretion system (T2SS), domain F"/>
    <property type="match status" value="2"/>
</dbReference>
<feature type="transmembrane region" description="Helical" evidence="7">
    <location>
        <begin position="118"/>
        <end position="140"/>
    </location>
</feature>